<feature type="domain" description="Tyrosinase copper-binding" evidence="4">
    <location>
        <begin position="8"/>
        <end position="142"/>
    </location>
</feature>
<evidence type="ECO:0000313" key="6">
    <source>
        <dbReference type="EMBL" id="KAK3178646.1"/>
    </source>
</evidence>
<dbReference type="Gene3D" id="1.10.1280.10">
    <property type="entry name" value="Di-copper center containing domain from catechol oxidase"/>
    <property type="match status" value="1"/>
</dbReference>
<keyword evidence="7" id="KW-1185">Reference proteome</keyword>
<dbReference type="Pfam" id="PF00264">
    <property type="entry name" value="Tyrosinase"/>
    <property type="match status" value="1"/>
</dbReference>
<keyword evidence="2" id="KW-0560">Oxidoreductase</keyword>
<evidence type="ECO:0000256" key="1">
    <source>
        <dbReference type="ARBA" id="ARBA00001973"/>
    </source>
</evidence>
<comment type="cofactor">
    <cofactor evidence="1">
        <name>Cu(2+)</name>
        <dbReference type="ChEBI" id="CHEBI:29036"/>
    </cofactor>
</comment>
<evidence type="ECO:0000259" key="4">
    <source>
        <dbReference type="Pfam" id="PF00264"/>
    </source>
</evidence>
<dbReference type="EMBL" id="JASNWA010000003">
    <property type="protein sequence ID" value="KAK3178646.1"/>
    <property type="molecule type" value="Genomic_DNA"/>
</dbReference>
<dbReference type="AlphaFoldDB" id="A0AAE0DPS5"/>
<name>A0AAE0DPS5_9LECA</name>
<protein>
    <submittedName>
        <fullName evidence="6">Uncharacterized protein</fullName>
    </submittedName>
</protein>
<dbReference type="InterPro" id="IPR008922">
    <property type="entry name" value="Di-copper_centre_dom_sf"/>
</dbReference>
<reference evidence="6" key="1">
    <citation type="submission" date="2022-11" db="EMBL/GenBank/DDBJ databases">
        <title>Chromosomal genome sequence assembly and mating type (MAT) locus characterization of the leprose asexual lichenized fungus Lepraria neglecta (Nyl.) Erichsen.</title>
        <authorList>
            <person name="Allen J.L."/>
            <person name="Pfeffer B."/>
        </authorList>
    </citation>
    <scope>NUCLEOTIDE SEQUENCE</scope>
    <source>
        <strain evidence="6">Allen 5258</strain>
    </source>
</reference>
<comment type="caution">
    <text evidence="6">The sequence shown here is derived from an EMBL/GenBank/DDBJ whole genome shotgun (WGS) entry which is preliminary data.</text>
</comment>
<gene>
    <name evidence="6" type="ORF">OEA41_000783</name>
</gene>
<sequence length="364" mass="41540">MGGLTEHLKTAATQWRLPYWDWAQQWKNTATDQAVYRVPHIVRDKELYIATSTGWTKVSNPMYQFVMPNKEPMGKHGIHSYKTPTSSHFDYGTPFEKCYGTSRWVDTPVNSTIFSADFIEGAQNHAKIEAALTGHDWYENGDFEKELHELKFKDTLAEAVYRFFSEEYFTDYGSFASTCHDPTPKKSLRISFHLKVYITMRIIGSEEEPWLDKYKDSDGTPNKTKCIDDVKKQLSDLYFTSTNLYLKHGNGGLGVGSGYFEDYVVNVVYDRFELDGLPFCIYILLKPVENVSLVNQHMDPDHVGIVYNFSTPTPRTGDVTCTNCNRQREAKALSTGQVPITSALIYRVKNKEIDLPSMKTSSLG</sequence>
<dbReference type="Gene3D" id="2.60.310.20">
    <property type="match status" value="1"/>
</dbReference>
<dbReference type="InterPro" id="IPR002227">
    <property type="entry name" value="Tyrosinase_Cu-bd"/>
</dbReference>
<dbReference type="InterPro" id="IPR041640">
    <property type="entry name" value="Tyrosinase_C"/>
</dbReference>
<evidence type="ECO:0000256" key="2">
    <source>
        <dbReference type="ARBA" id="ARBA00023002"/>
    </source>
</evidence>
<evidence type="ECO:0000256" key="3">
    <source>
        <dbReference type="ARBA" id="ARBA00023033"/>
    </source>
</evidence>
<dbReference type="GO" id="GO:0004497">
    <property type="term" value="F:monooxygenase activity"/>
    <property type="evidence" value="ECO:0007669"/>
    <property type="project" value="UniProtKB-KW"/>
</dbReference>
<accession>A0AAE0DPS5</accession>
<organism evidence="6 7">
    <name type="scientific">Lepraria neglecta</name>
    <dbReference type="NCBI Taxonomy" id="209136"/>
    <lineage>
        <taxon>Eukaryota</taxon>
        <taxon>Fungi</taxon>
        <taxon>Dikarya</taxon>
        <taxon>Ascomycota</taxon>
        <taxon>Pezizomycotina</taxon>
        <taxon>Lecanoromycetes</taxon>
        <taxon>OSLEUM clade</taxon>
        <taxon>Lecanoromycetidae</taxon>
        <taxon>Lecanorales</taxon>
        <taxon>Lecanorineae</taxon>
        <taxon>Stereocaulaceae</taxon>
        <taxon>Lepraria</taxon>
    </lineage>
</organism>
<feature type="domain" description="Tyrosinase C-terminal" evidence="5">
    <location>
        <begin position="262"/>
        <end position="350"/>
    </location>
</feature>
<keyword evidence="3" id="KW-0503">Monooxygenase</keyword>
<dbReference type="Proteomes" id="UP001276659">
    <property type="component" value="Unassembled WGS sequence"/>
</dbReference>
<proteinExistence type="predicted"/>
<dbReference type="Pfam" id="PF18132">
    <property type="entry name" value="Tyrosinase_C"/>
    <property type="match status" value="1"/>
</dbReference>
<evidence type="ECO:0000313" key="7">
    <source>
        <dbReference type="Proteomes" id="UP001276659"/>
    </source>
</evidence>
<evidence type="ECO:0000259" key="5">
    <source>
        <dbReference type="Pfam" id="PF18132"/>
    </source>
</evidence>